<evidence type="ECO:0000313" key="2">
    <source>
        <dbReference type="Proteomes" id="UP001157440"/>
    </source>
</evidence>
<dbReference type="Proteomes" id="UP001157440">
    <property type="component" value="Unassembled WGS sequence"/>
</dbReference>
<comment type="caution">
    <text evidence="1">The sequence shown here is derived from an EMBL/GenBank/DDBJ whole genome shotgun (WGS) entry which is preliminary data.</text>
</comment>
<organism evidence="1 2">
    <name type="scientific">Methylobacterium tardum</name>
    <dbReference type="NCBI Taxonomy" id="374432"/>
    <lineage>
        <taxon>Bacteria</taxon>
        <taxon>Pseudomonadati</taxon>
        <taxon>Pseudomonadota</taxon>
        <taxon>Alphaproteobacteria</taxon>
        <taxon>Hyphomicrobiales</taxon>
        <taxon>Methylobacteriaceae</taxon>
        <taxon>Methylobacterium</taxon>
    </lineage>
</organism>
<dbReference type="InterPro" id="IPR042257">
    <property type="entry name" value="DGOK_C"/>
</dbReference>
<keyword evidence="2" id="KW-1185">Reference proteome</keyword>
<reference evidence="2" key="1">
    <citation type="journal article" date="2019" name="Int. J. Syst. Evol. Microbiol.">
        <title>The Global Catalogue of Microorganisms (GCM) 10K type strain sequencing project: providing services to taxonomists for standard genome sequencing and annotation.</title>
        <authorList>
            <consortium name="The Broad Institute Genomics Platform"/>
            <consortium name="The Broad Institute Genome Sequencing Center for Infectious Disease"/>
            <person name="Wu L."/>
            <person name="Ma J."/>
        </authorList>
    </citation>
    <scope>NUCLEOTIDE SEQUENCE [LARGE SCALE GENOMIC DNA]</scope>
    <source>
        <strain evidence="2">NBRC 103632</strain>
    </source>
</reference>
<name>A0AA37TH58_9HYPH</name>
<sequence length="292" mass="30589">MADRAAYIAIDWGTTNRRAYAMTREGAVLDSLHDERGVLALATDQYPAEIAALRERLGTYPVIAVGMVGSTRGWLEAPYIAAPATLESLADACAEAAPGVHIVPGVALRDGKRPDVMRGEEIQILGAIRAGTAPPTALFCQPGTHNKWIETVDGAITDFTTVMTGEVFALLRHHGVLAGMLDGPVADGAPFRRGLRRGIASHNVAASLFEVRAGVLLGWLAPDDAAAYASGILIGTDIGTREDLARRPVHVVGGGFLSALYAVAIREAGGMPVLVPDGSTTAGIHAIWSLRA</sequence>
<accession>A0AA37TH58</accession>
<dbReference type="InterPro" id="IPR007729">
    <property type="entry name" value="DGOK"/>
</dbReference>
<evidence type="ECO:0000313" key="1">
    <source>
        <dbReference type="EMBL" id="GLS71048.1"/>
    </source>
</evidence>
<dbReference type="CDD" id="cd24012">
    <property type="entry name" value="ASKHA_NBD_KDGal-kinase"/>
    <property type="match status" value="1"/>
</dbReference>
<dbReference type="Gene3D" id="3.30.420.310">
    <property type="entry name" value="2-keto-3-deoxy-galactonokinase, C-terminal domain"/>
    <property type="match status" value="1"/>
</dbReference>
<dbReference type="EMBL" id="BSPL01000017">
    <property type="protein sequence ID" value="GLS71048.1"/>
    <property type="molecule type" value="Genomic_DNA"/>
</dbReference>
<dbReference type="InterPro" id="IPR042258">
    <property type="entry name" value="DGOK_N"/>
</dbReference>
<proteinExistence type="predicted"/>
<dbReference type="GO" id="GO:0034194">
    <property type="term" value="P:D-galactonate catabolic process"/>
    <property type="evidence" value="ECO:0007669"/>
    <property type="project" value="InterPro"/>
</dbReference>
<protein>
    <submittedName>
        <fullName evidence="1">2-dehydro-3-deoxygalactonokinase</fullName>
    </submittedName>
</protein>
<dbReference type="RefSeq" id="WP_238197572.1">
    <property type="nucleotide sequence ID" value="NZ_BPQZ01000019.1"/>
</dbReference>
<dbReference type="Gene3D" id="3.30.420.300">
    <property type="entry name" value="2-keto-3-deoxy-galactonokinase, substrate binding domain"/>
    <property type="match status" value="1"/>
</dbReference>
<dbReference type="GO" id="GO:0008671">
    <property type="term" value="F:2-dehydro-3-deoxygalactonokinase activity"/>
    <property type="evidence" value="ECO:0007669"/>
    <property type="project" value="InterPro"/>
</dbReference>
<dbReference type="Pfam" id="PF05035">
    <property type="entry name" value="DGOK"/>
    <property type="match status" value="1"/>
</dbReference>
<dbReference type="AlphaFoldDB" id="A0AA37TH58"/>
<gene>
    <name evidence="1" type="primary">dgoK</name>
    <name evidence="1" type="ORF">GCM10007890_30610</name>
</gene>